<accession>A0A4C1XK36</accession>
<sequence length="104" mass="12373">MKFVHTKFKKTPLREAEKFHRSSTFQSLHSNAFNEYGFTPRVSAGKSRLRRGRRRVGARPCAIDRQLRWTRRDVSKHWLLRKGDVSNSAFTLYTLYKIEEKSKE</sequence>
<dbReference type="EMBL" id="BGZK01000851">
    <property type="protein sequence ID" value="GBP62864.1"/>
    <property type="molecule type" value="Genomic_DNA"/>
</dbReference>
<dbReference type="Proteomes" id="UP000299102">
    <property type="component" value="Unassembled WGS sequence"/>
</dbReference>
<gene>
    <name evidence="1" type="ORF">EVAR_44719_1</name>
</gene>
<keyword evidence="2" id="KW-1185">Reference proteome</keyword>
<dbReference type="AlphaFoldDB" id="A0A4C1XK36"/>
<name>A0A4C1XK36_EUMVA</name>
<protein>
    <submittedName>
        <fullName evidence="1">Uncharacterized protein</fullName>
    </submittedName>
</protein>
<organism evidence="1 2">
    <name type="scientific">Eumeta variegata</name>
    <name type="common">Bagworm moth</name>
    <name type="synonym">Eumeta japonica</name>
    <dbReference type="NCBI Taxonomy" id="151549"/>
    <lineage>
        <taxon>Eukaryota</taxon>
        <taxon>Metazoa</taxon>
        <taxon>Ecdysozoa</taxon>
        <taxon>Arthropoda</taxon>
        <taxon>Hexapoda</taxon>
        <taxon>Insecta</taxon>
        <taxon>Pterygota</taxon>
        <taxon>Neoptera</taxon>
        <taxon>Endopterygota</taxon>
        <taxon>Lepidoptera</taxon>
        <taxon>Glossata</taxon>
        <taxon>Ditrysia</taxon>
        <taxon>Tineoidea</taxon>
        <taxon>Psychidae</taxon>
        <taxon>Oiketicinae</taxon>
        <taxon>Eumeta</taxon>
    </lineage>
</organism>
<comment type="caution">
    <text evidence="1">The sequence shown here is derived from an EMBL/GenBank/DDBJ whole genome shotgun (WGS) entry which is preliminary data.</text>
</comment>
<reference evidence="1 2" key="1">
    <citation type="journal article" date="2019" name="Commun. Biol.">
        <title>The bagworm genome reveals a unique fibroin gene that provides high tensile strength.</title>
        <authorList>
            <person name="Kono N."/>
            <person name="Nakamura H."/>
            <person name="Ohtoshi R."/>
            <person name="Tomita M."/>
            <person name="Numata K."/>
            <person name="Arakawa K."/>
        </authorList>
    </citation>
    <scope>NUCLEOTIDE SEQUENCE [LARGE SCALE GENOMIC DNA]</scope>
</reference>
<evidence type="ECO:0000313" key="2">
    <source>
        <dbReference type="Proteomes" id="UP000299102"/>
    </source>
</evidence>
<proteinExistence type="predicted"/>
<evidence type="ECO:0000313" key="1">
    <source>
        <dbReference type="EMBL" id="GBP62864.1"/>
    </source>
</evidence>